<dbReference type="AlphaFoldDB" id="A0A0M9WIS9"/>
<evidence type="ECO:0000313" key="3">
    <source>
        <dbReference type="Proteomes" id="UP000037696"/>
    </source>
</evidence>
<protein>
    <submittedName>
        <fullName evidence="2">Uncharacterized protein</fullName>
    </submittedName>
</protein>
<feature type="chain" id="PRO_5005839754" evidence="1">
    <location>
        <begin position="21"/>
        <end position="115"/>
    </location>
</feature>
<organism evidence="2 3">
    <name type="scientific">Penicillium nordicum</name>
    <dbReference type="NCBI Taxonomy" id="229535"/>
    <lineage>
        <taxon>Eukaryota</taxon>
        <taxon>Fungi</taxon>
        <taxon>Dikarya</taxon>
        <taxon>Ascomycota</taxon>
        <taxon>Pezizomycotina</taxon>
        <taxon>Eurotiomycetes</taxon>
        <taxon>Eurotiomycetidae</taxon>
        <taxon>Eurotiales</taxon>
        <taxon>Aspergillaceae</taxon>
        <taxon>Penicillium</taxon>
    </lineage>
</organism>
<dbReference type="Proteomes" id="UP000037696">
    <property type="component" value="Unassembled WGS sequence"/>
</dbReference>
<gene>
    <name evidence="2" type="ORF">ACN38_g2669</name>
</gene>
<keyword evidence="3" id="KW-1185">Reference proteome</keyword>
<name>A0A0M9WIS9_9EURO</name>
<evidence type="ECO:0000256" key="1">
    <source>
        <dbReference type="SAM" id="SignalP"/>
    </source>
</evidence>
<comment type="caution">
    <text evidence="2">The sequence shown here is derived from an EMBL/GenBank/DDBJ whole genome shotgun (WGS) entry which is preliminary data.</text>
</comment>
<reference evidence="2 3" key="1">
    <citation type="submission" date="2015-08" db="EMBL/GenBank/DDBJ databases">
        <title>Genome sequencing of Penicillium nordicum.</title>
        <authorList>
            <person name="Nguyen H.D."/>
            <person name="Seifert K.A."/>
        </authorList>
    </citation>
    <scope>NUCLEOTIDE SEQUENCE [LARGE SCALE GENOMIC DNA]</scope>
    <source>
        <strain evidence="2 3">DAOMC 185683</strain>
    </source>
</reference>
<sequence>MNVDVLLILIVPQEWLCVLPAVESPNSSERRIDNSLQRVALAGAPVCSLHMGRLSLATVVDNLSIDIDEDLLAFQPDPRLRATKYVTRHITLSLVYIASNLLLCGEEAEEELLID</sequence>
<accession>A0A0M9WIS9</accession>
<proteinExistence type="predicted"/>
<keyword evidence="1" id="KW-0732">Signal</keyword>
<evidence type="ECO:0000313" key="2">
    <source>
        <dbReference type="EMBL" id="KOS46455.1"/>
    </source>
</evidence>
<dbReference type="EMBL" id="LHQQ01000029">
    <property type="protein sequence ID" value="KOS46455.1"/>
    <property type="molecule type" value="Genomic_DNA"/>
</dbReference>
<feature type="signal peptide" evidence="1">
    <location>
        <begin position="1"/>
        <end position="20"/>
    </location>
</feature>